<accession>A0AAU7N477</accession>
<name>A0AAU7N477_9VIRU</name>
<reference evidence="1" key="1">
    <citation type="submission" date="2024-05" db="EMBL/GenBank/DDBJ databases">
        <title>The simplest Porifera holobiont: glass sponge Aphrocallistes beatrix thrives with only two symbionts.</title>
        <authorList>
            <person name="N Garritano A."/>
            <person name="A Allen M."/>
            <person name="Thomas T."/>
        </authorList>
    </citation>
    <scope>NUCLEOTIDE SEQUENCE</scope>
    <source>
        <strain evidence="1">AB1</strain>
    </source>
</reference>
<protein>
    <submittedName>
        <fullName evidence="1">Uncharacterized protein</fullName>
    </submittedName>
</protein>
<sequence>MPRFRFAADIEGKGQYDTIDDEILVNLSKHASLIDLIDTIEHEYIHYLLIDENMSDLKEHRIITRLKWFGEDLI</sequence>
<gene>
    <name evidence="1" type="ORF">ZGOWGMRN_CDS_0051</name>
</gene>
<evidence type="ECO:0000313" key="1">
    <source>
        <dbReference type="EMBL" id="XBQ68785.1"/>
    </source>
</evidence>
<organism evidence="1">
    <name type="scientific">Nitrosopumivirus cobalaminus</name>
    <dbReference type="NCBI Taxonomy" id="3158414"/>
    <lineage>
        <taxon>Viruses</taxon>
    </lineage>
</organism>
<proteinExistence type="predicted"/>
<dbReference type="EMBL" id="PP848464">
    <property type="protein sequence ID" value="XBQ68785.1"/>
    <property type="molecule type" value="Genomic_DNA"/>
</dbReference>